<evidence type="ECO:0000313" key="2">
    <source>
        <dbReference type="EMBL" id="KAK3258643.1"/>
    </source>
</evidence>
<gene>
    <name evidence="2" type="ORF">CYMTET_32321</name>
</gene>
<dbReference type="AlphaFoldDB" id="A0AAE0FFW0"/>
<proteinExistence type="predicted"/>
<sequence length="124" mass="13564">MAEVLSEVIAPALQRFQPDILLVSAGYDAHWRDPLAGLQFQSRTYHRTCAALKEMANELCGGRCVFILEGGYDLEALSEAVTDSFAALVGETSIDTFHAELLREEPREKVNSAISLARSVHGLS</sequence>
<dbReference type="Proteomes" id="UP001190700">
    <property type="component" value="Unassembled WGS sequence"/>
</dbReference>
<comment type="caution">
    <text evidence="2">The sequence shown here is derived from an EMBL/GenBank/DDBJ whole genome shotgun (WGS) entry which is preliminary data.</text>
</comment>
<dbReference type="InterPro" id="IPR023696">
    <property type="entry name" value="Ureohydrolase_dom_sf"/>
</dbReference>
<dbReference type="Pfam" id="PF00850">
    <property type="entry name" value="Hist_deacetyl"/>
    <property type="match status" value="1"/>
</dbReference>
<feature type="domain" description="Histone deacetylase" evidence="1">
    <location>
        <begin position="2"/>
        <end position="87"/>
    </location>
</feature>
<dbReference type="GO" id="GO:0004407">
    <property type="term" value="F:histone deacetylase activity"/>
    <property type="evidence" value="ECO:0007669"/>
    <property type="project" value="TreeGrafter"/>
</dbReference>
<dbReference type="EMBL" id="LGRX02019377">
    <property type="protein sequence ID" value="KAK3258643.1"/>
    <property type="molecule type" value="Genomic_DNA"/>
</dbReference>
<keyword evidence="3" id="KW-1185">Reference proteome</keyword>
<protein>
    <recommendedName>
        <fullName evidence="1">Histone deacetylase domain-containing protein</fullName>
    </recommendedName>
</protein>
<dbReference type="PANTHER" id="PTHR10625:SF11">
    <property type="entry name" value="HISTONE DEACETYLASE 14, CHLOROPLASTIC"/>
    <property type="match status" value="1"/>
</dbReference>
<dbReference type="InterPro" id="IPR023801">
    <property type="entry name" value="His_deacetylse_dom"/>
</dbReference>
<dbReference type="SUPFAM" id="SSF52768">
    <property type="entry name" value="Arginase/deacetylase"/>
    <property type="match status" value="1"/>
</dbReference>
<dbReference type="GO" id="GO:0005737">
    <property type="term" value="C:cytoplasm"/>
    <property type="evidence" value="ECO:0007669"/>
    <property type="project" value="TreeGrafter"/>
</dbReference>
<dbReference type="GO" id="GO:0000118">
    <property type="term" value="C:histone deacetylase complex"/>
    <property type="evidence" value="ECO:0007669"/>
    <property type="project" value="TreeGrafter"/>
</dbReference>
<accession>A0AAE0FFW0</accession>
<dbReference type="InterPro" id="IPR037138">
    <property type="entry name" value="His_deacetylse_dom_sf"/>
</dbReference>
<evidence type="ECO:0000313" key="3">
    <source>
        <dbReference type="Proteomes" id="UP001190700"/>
    </source>
</evidence>
<dbReference type="GO" id="GO:0040029">
    <property type="term" value="P:epigenetic regulation of gene expression"/>
    <property type="evidence" value="ECO:0007669"/>
    <property type="project" value="TreeGrafter"/>
</dbReference>
<dbReference type="Gene3D" id="3.40.800.20">
    <property type="entry name" value="Histone deacetylase domain"/>
    <property type="match status" value="1"/>
</dbReference>
<reference evidence="2 3" key="1">
    <citation type="journal article" date="2015" name="Genome Biol. Evol.">
        <title>Comparative Genomics of a Bacterivorous Green Alga Reveals Evolutionary Causalities and Consequences of Phago-Mixotrophic Mode of Nutrition.</title>
        <authorList>
            <person name="Burns J.A."/>
            <person name="Paasch A."/>
            <person name="Narechania A."/>
            <person name="Kim E."/>
        </authorList>
    </citation>
    <scope>NUCLEOTIDE SEQUENCE [LARGE SCALE GENOMIC DNA]</scope>
    <source>
        <strain evidence="2 3">PLY_AMNH</strain>
    </source>
</reference>
<organism evidence="2 3">
    <name type="scientific">Cymbomonas tetramitiformis</name>
    <dbReference type="NCBI Taxonomy" id="36881"/>
    <lineage>
        <taxon>Eukaryota</taxon>
        <taxon>Viridiplantae</taxon>
        <taxon>Chlorophyta</taxon>
        <taxon>Pyramimonadophyceae</taxon>
        <taxon>Pyramimonadales</taxon>
        <taxon>Pyramimonadaceae</taxon>
        <taxon>Cymbomonas</taxon>
    </lineage>
</organism>
<dbReference type="PANTHER" id="PTHR10625">
    <property type="entry name" value="HISTONE DEACETYLASE HDAC1-RELATED"/>
    <property type="match status" value="1"/>
</dbReference>
<name>A0AAE0FFW0_9CHLO</name>
<evidence type="ECO:0000259" key="1">
    <source>
        <dbReference type="Pfam" id="PF00850"/>
    </source>
</evidence>